<feature type="domain" description="Anaphase-promoting complex subunit 5" evidence="1">
    <location>
        <begin position="497"/>
        <end position="554"/>
    </location>
</feature>
<dbReference type="InterPro" id="IPR026000">
    <property type="entry name" value="Apc5_dom"/>
</dbReference>
<name>A0A386WMR0_9ACTN</name>
<proteinExistence type="predicted"/>
<dbReference type="AlphaFoldDB" id="A0A386WMR0"/>
<organism evidence="2 3">
    <name type="scientific">Micromonospora tulbaghiae</name>
    <dbReference type="NCBI Taxonomy" id="479978"/>
    <lineage>
        <taxon>Bacteria</taxon>
        <taxon>Bacillati</taxon>
        <taxon>Actinomycetota</taxon>
        <taxon>Actinomycetes</taxon>
        <taxon>Micromonosporales</taxon>
        <taxon>Micromonosporaceae</taxon>
        <taxon>Micromonospora</taxon>
    </lineage>
</organism>
<sequence length="560" mass="60034">MSVVVRIALLRPMARLDPAGWGPRLAEALITRSQVVSGLRGGTARRTAAAEEAVALCRRLVAERPDRHRTALARALVARAGVPDVRPTTAVIAELTEAIGYVEESSDRLGLVALATARMLLARHRAHLGQVREALTSTRLALRTWAGVEPLTVDDRARWILTLLVAGECATTLERSDEALDVRRQAWDAYRGLPWRHRLRWMSVGANAAVSLAGSMAVHGRHRDALELLTASATNLEVLRSVTPVPGHRMSADALLTEALCRQELGDDEAADRLAATAVDHLRRFVDRTPGVRGSSLAHALRTHGLLLLRSGRPDEGVARLAEAVEVAREGGGMHLAGALASLISARMTAGAWDDLEPLLEEFLPLCRRQADDLPEVFRPLLVQSLCAVTVMSAFKRGDEDPPPPGTRIAGTTGTAAGREAVELARSLVAEQPAYRALLSAALFGLDRALNRSGDVAGAAEALRECVALRRELADEDPAHRADLSHALGNLGNRLDALGRLDEAYDAHRESVEQARAVDGGLPPAEMAVALRNLATSLAALGRRDEAGRTLAEADRLVAT</sequence>
<dbReference type="EMBL" id="CP024087">
    <property type="protein sequence ID" value="AYF29333.1"/>
    <property type="molecule type" value="Genomic_DNA"/>
</dbReference>
<dbReference type="KEGG" id="mtua:CSH63_18045"/>
<feature type="domain" description="Anaphase-promoting complex subunit 5" evidence="1">
    <location>
        <begin position="442"/>
        <end position="476"/>
    </location>
</feature>
<protein>
    <recommendedName>
        <fullName evidence="1">Anaphase-promoting complex subunit 5 domain-containing protein</fullName>
    </recommendedName>
</protein>
<dbReference type="Gene3D" id="1.25.40.10">
    <property type="entry name" value="Tetratricopeptide repeat domain"/>
    <property type="match status" value="2"/>
</dbReference>
<dbReference type="Pfam" id="PF12862">
    <property type="entry name" value="ANAPC5"/>
    <property type="match status" value="3"/>
</dbReference>
<reference evidence="2 3" key="1">
    <citation type="submission" date="2017-10" db="EMBL/GenBank/DDBJ databases">
        <title>Integration of genomic and chemical information greatly accelerates assignment of the full stereostructure of myelolactone, a potent inhibitor of myeloma from a marine-derived Micromonospora.</title>
        <authorList>
            <person name="Kim M.C."/>
            <person name="Machado H."/>
            <person name="Jensen P.R."/>
            <person name="Fenical W."/>
        </authorList>
    </citation>
    <scope>NUCLEOTIDE SEQUENCE [LARGE SCALE GENOMIC DNA]</scope>
    <source>
        <strain evidence="2 3">CNY-010</strain>
    </source>
</reference>
<accession>A0A386WMR0</accession>
<evidence type="ECO:0000313" key="2">
    <source>
        <dbReference type="EMBL" id="AYF29333.1"/>
    </source>
</evidence>
<evidence type="ECO:0000259" key="1">
    <source>
        <dbReference type="Pfam" id="PF12862"/>
    </source>
</evidence>
<dbReference type="SUPFAM" id="SSF48452">
    <property type="entry name" value="TPR-like"/>
    <property type="match status" value="3"/>
</dbReference>
<dbReference type="InterPro" id="IPR011990">
    <property type="entry name" value="TPR-like_helical_dom_sf"/>
</dbReference>
<dbReference type="RefSeq" id="WP_120571298.1">
    <property type="nucleotide sequence ID" value="NZ_CP024087.1"/>
</dbReference>
<dbReference type="Proteomes" id="UP000267804">
    <property type="component" value="Chromosome"/>
</dbReference>
<evidence type="ECO:0000313" key="3">
    <source>
        <dbReference type="Proteomes" id="UP000267804"/>
    </source>
</evidence>
<gene>
    <name evidence="2" type="ORF">CSH63_18045</name>
</gene>
<feature type="domain" description="Anaphase-promoting complex subunit 5" evidence="1">
    <location>
        <begin position="277"/>
        <end position="333"/>
    </location>
</feature>